<feature type="compositionally biased region" description="Basic and acidic residues" evidence="1">
    <location>
        <begin position="56"/>
        <end position="65"/>
    </location>
</feature>
<dbReference type="EMBL" id="KZ772692">
    <property type="protein sequence ID" value="PTQ44426.1"/>
    <property type="molecule type" value="Genomic_DNA"/>
</dbReference>
<name>A0A2R6XEA3_MARPO</name>
<proteinExistence type="predicted"/>
<evidence type="ECO:0000313" key="3">
    <source>
        <dbReference type="Proteomes" id="UP000244005"/>
    </source>
</evidence>
<keyword evidence="3" id="KW-1185">Reference proteome</keyword>
<protein>
    <submittedName>
        <fullName evidence="2">Uncharacterized protein</fullName>
    </submittedName>
</protein>
<feature type="region of interest" description="Disordered" evidence="1">
    <location>
        <begin position="54"/>
        <end position="97"/>
    </location>
</feature>
<evidence type="ECO:0000256" key="1">
    <source>
        <dbReference type="SAM" id="MobiDB-lite"/>
    </source>
</evidence>
<reference evidence="3" key="1">
    <citation type="journal article" date="2017" name="Cell">
        <title>Insights into land plant evolution garnered from the Marchantia polymorpha genome.</title>
        <authorList>
            <person name="Bowman J.L."/>
            <person name="Kohchi T."/>
            <person name="Yamato K.T."/>
            <person name="Jenkins J."/>
            <person name="Shu S."/>
            <person name="Ishizaki K."/>
            <person name="Yamaoka S."/>
            <person name="Nishihama R."/>
            <person name="Nakamura Y."/>
            <person name="Berger F."/>
            <person name="Adam C."/>
            <person name="Aki S.S."/>
            <person name="Althoff F."/>
            <person name="Araki T."/>
            <person name="Arteaga-Vazquez M.A."/>
            <person name="Balasubrmanian S."/>
            <person name="Barry K."/>
            <person name="Bauer D."/>
            <person name="Boehm C.R."/>
            <person name="Briginshaw L."/>
            <person name="Caballero-Perez J."/>
            <person name="Catarino B."/>
            <person name="Chen F."/>
            <person name="Chiyoda S."/>
            <person name="Chovatia M."/>
            <person name="Davies K.M."/>
            <person name="Delmans M."/>
            <person name="Demura T."/>
            <person name="Dierschke T."/>
            <person name="Dolan L."/>
            <person name="Dorantes-Acosta A.E."/>
            <person name="Eklund D.M."/>
            <person name="Florent S.N."/>
            <person name="Flores-Sandoval E."/>
            <person name="Fujiyama A."/>
            <person name="Fukuzawa H."/>
            <person name="Galik B."/>
            <person name="Grimanelli D."/>
            <person name="Grimwood J."/>
            <person name="Grossniklaus U."/>
            <person name="Hamada T."/>
            <person name="Haseloff J."/>
            <person name="Hetherington A.J."/>
            <person name="Higo A."/>
            <person name="Hirakawa Y."/>
            <person name="Hundley H.N."/>
            <person name="Ikeda Y."/>
            <person name="Inoue K."/>
            <person name="Inoue S.I."/>
            <person name="Ishida S."/>
            <person name="Jia Q."/>
            <person name="Kakita M."/>
            <person name="Kanazawa T."/>
            <person name="Kawai Y."/>
            <person name="Kawashima T."/>
            <person name="Kennedy M."/>
            <person name="Kinose K."/>
            <person name="Kinoshita T."/>
            <person name="Kohara Y."/>
            <person name="Koide E."/>
            <person name="Komatsu K."/>
            <person name="Kopischke S."/>
            <person name="Kubo M."/>
            <person name="Kyozuka J."/>
            <person name="Lagercrantz U."/>
            <person name="Lin S.S."/>
            <person name="Lindquist E."/>
            <person name="Lipzen A.M."/>
            <person name="Lu C.W."/>
            <person name="De Luna E."/>
            <person name="Martienssen R.A."/>
            <person name="Minamino N."/>
            <person name="Mizutani M."/>
            <person name="Mizutani M."/>
            <person name="Mochizuki N."/>
            <person name="Monte I."/>
            <person name="Mosher R."/>
            <person name="Nagasaki H."/>
            <person name="Nakagami H."/>
            <person name="Naramoto S."/>
            <person name="Nishitani K."/>
            <person name="Ohtani M."/>
            <person name="Okamoto T."/>
            <person name="Okumura M."/>
            <person name="Phillips J."/>
            <person name="Pollak B."/>
            <person name="Reinders A."/>
            <person name="Rovekamp M."/>
            <person name="Sano R."/>
            <person name="Sawa S."/>
            <person name="Schmid M.W."/>
            <person name="Shirakawa M."/>
            <person name="Solano R."/>
            <person name="Spunde A."/>
            <person name="Suetsugu N."/>
            <person name="Sugano S."/>
            <person name="Sugiyama A."/>
            <person name="Sun R."/>
            <person name="Suzuki Y."/>
            <person name="Takenaka M."/>
            <person name="Takezawa D."/>
            <person name="Tomogane H."/>
            <person name="Tsuzuki M."/>
            <person name="Ueda T."/>
            <person name="Umeda M."/>
            <person name="Ward J.M."/>
            <person name="Watanabe Y."/>
            <person name="Yazaki K."/>
            <person name="Yokoyama R."/>
            <person name="Yoshitake Y."/>
            <person name="Yotsui I."/>
            <person name="Zachgo S."/>
            <person name="Schmutz J."/>
        </authorList>
    </citation>
    <scope>NUCLEOTIDE SEQUENCE [LARGE SCALE GENOMIC DNA]</scope>
    <source>
        <strain evidence="3">Tak-1</strain>
    </source>
</reference>
<dbReference type="Proteomes" id="UP000244005">
    <property type="component" value="Unassembled WGS sequence"/>
</dbReference>
<organism evidence="2 3">
    <name type="scientific">Marchantia polymorpha</name>
    <name type="common">Common liverwort</name>
    <name type="synonym">Marchantia aquatica</name>
    <dbReference type="NCBI Taxonomy" id="3197"/>
    <lineage>
        <taxon>Eukaryota</taxon>
        <taxon>Viridiplantae</taxon>
        <taxon>Streptophyta</taxon>
        <taxon>Embryophyta</taxon>
        <taxon>Marchantiophyta</taxon>
        <taxon>Marchantiopsida</taxon>
        <taxon>Marchantiidae</taxon>
        <taxon>Marchantiales</taxon>
        <taxon>Marchantiaceae</taxon>
        <taxon>Marchantia</taxon>
    </lineage>
</organism>
<evidence type="ECO:0000313" key="2">
    <source>
        <dbReference type="EMBL" id="PTQ44426.1"/>
    </source>
</evidence>
<feature type="compositionally biased region" description="Acidic residues" evidence="1">
    <location>
        <begin position="78"/>
        <end position="91"/>
    </location>
</feature>
<feature type="region of interest" description="Disordered" evidence="1">
    <location>
        <begin position="1"/>
        <end position="23"/>
    </location>
</feature>
<dbReference type="AlphaFoldDB" id="A0A2R6XEA3"/>
<dbReference type="Gramene" id="Mp4g23200.1">
    <property type="protein sequence ID" value="Mp4g23200.1.cds1"/>
    <property type="gene ID" value="Mp4g23200"/>
</dbReference>
<accession>A0A2R6XEA3</accession>
<gene>
    <name evidence="2" type="ORF">MARPO_0020s0083</name>
</gene>
<sequence length="97" mass="10522">MMEGEPCRHKALPPIAHTPSYLSTSLTTASCESLEFSLSAQASNRTRSCTIYVDGELGHGHRPPESPRTVPTSQSEKTEEEDEEEEEEEGEGTGSGL</sequence>